<protein>
    <submittedName>
        <fullName evidence="1">Uncharacterized protein</fullName>
    </submittedName>
</protein>
<dbReference type="AlphaFoldDB" id="A0AAD8KJZ8"/>
<proteinExistence type="predicted"/>
<name>A0AAD8KJZ8_TARER</name>
<sequence>MVHYGLRHVCSAEGRGTFYLKIVSEGCEVEGVGSTTDGIFALSPLGSLTCNRALSDLAPDLPEKFRGFVCKPMIVEGFRRLT</sequence>
<accession>A0AAD8KJZ8</accession>
<evidence type="ECO:0000313" key="2">
    <source>
        <dbReference type="Proteomes" id="UP001229421"/>
    </source>
</evidence>
<organism evidence="1 2">
    <name type="scientific">Tagetes erecta</name>
    <name type="common">African marigold</name>
    <dbReference type="NCBI Taxonomy" id="13708"/>
    <lineage>
        <taxon>Eukaryota</taxon>
        <taxon>Viridiplantae</taxon>
        <taxon>Streptophyta</taxon>
        <taxon>Embryophyta</taxon>
        <taxon>Tracheophyta</taxon>
        <taxon>Spermatophyta</taxon>
        <taxon>Magnoliopsida</taxon>
        <taxon>eudicotyledons</taxon>
        <taxon>Gunneridae</taxon>
        <taxon>Pentapetalae</taxon>
        <taxon>asterids</taxon>
        <taxon>campanulids</taxon>
        <taxon>Asterales</taxon>
        <taxon>Asteraceae</taxon>
        <taxon>Asteroideae</taxon>
        <taxon>Heliantheae alliance</taxon>
        <taxon>Tageteae</taxon>
        <taxon>Tagetes</taxon>
    </lineage>
</organism>
<gene>
    <name evidence="1" type="ORF">QVD17_24258</name>
</gene>
<reference evidence="1" key="1">
    <citation type="journal article" date="2023" name="bioRxiv">
        <title>Improved chromosome-level genome assembly for marigold (Tagetes erecta).</title>
        <authorList>
            <person name="Jiang F."/>
            <person name="Yuan L."/>
            <person name="Wang S."/>
            <person name="Wang H."/>
            <person name="Xu D."/>
            <person name="Wang A."/>
            <person name="Fan W."/>
        </authorList>
    </citation>
    <scope>NUCLEOTIDE SEQUENCE</scope>
    <source>
        <strain evidence="1">WSJ</strain>
        <tissue evidence="1">Leaf</tissue>
    </source>
</reference>
<evidence type="ECO:0000313" key="1">
    <source>
        <dbReference type="EMBL" id="KAK1421707.1"/>
    </source>
</evidence>
<dbReference type="Proteomes" id="UP001229421">
    <property type="component" value="Unassembled WGS sequence"/>
</dbReference>
<keyword evidence="2" id="KW-1185">Reference proteome</keyword>
<comment type="caution">
    <text evidence="1">The sequence shown here is derived from an EMBL/GenBank/DDBJ whole genome shotgun (WGS) entry which is preliminary data.</text>
</comment>
<dbReference type="EMBL" id="JAUHHV010000006">
    <property type="protein sequence ID" value="KAK1421707.1"/>
    <property type="molecule type" value="Genomic_DNA"/>
</dbReference>